<dbReference type="STRING" id="7739.C3Y7E9"/>
<dbReference type="InterPro" id="IPR055099">
    <property type="entry name" value="Ig_NUP210_7th"/>
</dbReference>
<dbReference type="GO" id="GO:0031965">
    <property type="term" value="C:nuclear membrane"/>
    <property type="evidence" value="ECO:0007669"/>
    <property type="project" value="UniProtKB-SubCell"/>
</dbReference>
<dbReference type="EMBL" id="GG666489">
    <property type="protein sequence ID" value="EEN63777.1"/>
    <property type="molecule type" value="Genomic_DNA"/>
</dbReference>
<dbReference type="PANTHER" id="PTHR23019:SF0">
    <property type="entry name" value="NUCLEAR PORE MEMBRANE GLYCOPROTEIN 210"/>
    <property type="match status" value="1"/>
</dbReference>
<dbReference type="Pfam" id="PF22963">
    <property type="entry name" value="Ig_NUP210_3rd"/>
    <property type="match status" value="1"/>
</dbReference>
<dbReference type="Pfam" id="PF24935">
    <property type="entry name" value="Ig_NUP210_6th"/>
    <property type="match status" value="1"/>
</dbReference>
<evidence type="ECO:0000259" key="16">
    <source>
        <dbReference type="Pfam" id="PF24991"/>
    </source>
</evidence>
<feature type="domain" description="NUP210 Ig-like" evidence="13">
    <location>
        <begin position="21"/>
        <end position="110"/>
    </location>
</feature>
<dbReference type="InterPro" id="IPR045197">
    <property type="entry name" value="NUP210-like"/>
</dbReference>
<evidence type="ECO:0000259" key="15">
    <source>
        <dbReference type="Pfam" id="PF24935"/>
    </source>
</evidence>
<dbReference type="eggNOG" id="KOG1833">
    <property type="taxonomic scope" value="Eukaryota"/>
</dbReference>
<evidence type="ECO:0000256" key="1">
    <source>
        <dbReference type="ARBA" id="ARBA00004590"/>
    </source>
</evidence>
<organism>
    <name type="scientific">Branchiostoma floridae</name>
    <name type="common">Florida lancelet</name>
    <name type="synonym">Amphioxus</name>
    <dbReference type="NCBI Taxonomy" id="7739"/>
    <lineage>
        <taxon>Eukaryota</taxon>
        <taxon>Metazoa</taxon>
        <taxon>Chordata</taxon>
        <taxon>Cephalochordata</taxon>
        <taxon>Leptocardii</taxon>
        <taxon>Amphioxiformes</taxon>
        <taxon>Branchiostomatidae</taxon>
        <taxon>Branchiostoma</taxon>
    </lineage>
</organism>
<sequence>MAALYKSLWLIILQISLSFASKLNAPKVLLPYYSTVATNFTLEASDGCFTWRSTRPEVATVQIVPVHHGKECSNKAVVTAVSTQPNKLTSIILAEEQETGQMLRCDVIVDRIHSITVETTTRELYLEDSPESFEIKALDDELNTFSSLEGEEFDWTLVNDPESDVPAATILRILRFADTSYAAPPDVLTLESAGKQGNVALVEGIKTGSAKVNIKLKDPIYKDVSPAEVQLVVIDNLLLNPSYDVYLVQGQRIKYRVERFRQGKINEFLIAPGKSNVLETGREYEVTIEVYSKNPHKIYPSENLLIEGHFPTDFFEVLHSSKNGSYHVVRTVLKGFPDIKGTMKGIIKTNGEADLLPTPVEGSQSVEIYDPIQVLPPITVFPWEPSSRLTYQKMLKAIGGSGAFTWSSSAAAVATINSKGVVTTATVGSTVVTASDVKNTAHTGKAKVYVLPPSDIQFLPSPVEAEIGTTLDLPLALFADLSQNPRVLHHYDDCRLLKMEFKFSDKAVFQLVEGATAVESPVNTSCRAVQVKALTQGHTQLTASYRHASVNLQATVTIAAYNPLKPVDPEDIAVVAIGSSKDVVFQGGPLPWVLDTSKYHPRENLHIFRVLCKDLGDQTLTSTVANGPTAKNQFPASARATVQFSCAVPTSLQLYPVLKYPQSDVPCPITPESGQQDTVLRYPQSDLPYPITPVSGQQVRSRVVKRKELDEPSKTR</sequence>
<dbReference type="Pfam" id="PF22969">
    <property type="entry name" value="Ig_NUP210_2nd"/>
    <property type="match status" value="1"/>
</dbReference>
<keyword evidence="6" id="KW-0472">Membrane</keyword>
<dbReference type="Pfam" id="PF26182">
    <property type="entry name" value="Ig_NUP210_5th"/>
    <property type="match status" value="1"/>
</dbReference>
<evidence type="ECO:0000256" key="5">
    <source>
        <dbReference type="ARBA" id="ARBA00022989"/>
    </source>
</evidence>
<evidence type="ECO:0000256" key="10">
    <source>
        <dbReference type="SAM" id="SignalP"/>
    </source>
</evidence>
<evidence type="ECO:0000259" key="14">
    <source>
        <dbReference type="Pfam" id="PF22969"/>
    </source>
</evidence>
<reference evidence="17" key="1">
    <citation type="journal article" date="2008" name="Nature">
        <title>The amphioxus genome and the evolution of the chordate karyotype.</title>
        <authorList>
            <consortium name="US DOE Joint Genome Institute (JGI-PGF)"/>
            <person name="Putnam N.H."/>
            <person name="Butts T."/>
            <person name="Ferrier D.E.K."/>
            <person name="Furlong R.F."/>
            <person name="Hellsten U."/>
            <person name="Kawashima T."/>
            <person name="Robinson-Rechavi M."/>
            <person name="Shoguchi E."/>
            <person name="Terry A."/>
            <person name="Yu J.-K."/>
            <person name="Benito-Gutierrez E.L."/>
            <person name="Dubchak I."/>
            <person name="Garcia-Fernandez J."/>
            <person name="Gibson-Brown J.J."/>
            <person name="Grigoriev I.V."/>
            <person name="Horton A.C."/>
            <person name="de Jong P.J."/>
            <person name="Jurka J."/>
            <person name="Kapitonov V.V."/>
            <person name="Kohara Y."/>
            <person name="Kuroki Y."/>
            <person name="Lindquist E."/>
            <person name="Lucas S."/>
            <person name="Osoegawa K."/>
            <person name="Pennacchio L.A."/>
            <person name="Salamov A.A."/>
            <person name="Satou Y."/>
            <person name="Sauka-Spengler T."/>
            <person name="Schmutz J."/>
            <person name="Shin-I T."/>
            <person name="Toyoda A."/>
            <person name="Bronner-Fraser M."/>
            <person name="Fujiyama A."/>
            <person name="Holland L.Z."/>
            <person name="Holland P.W.H."/>
            <person name="Satoh N."/>
            <person name="Rokhsar D.S."/>
        </authorList>
    </citation>
    <scope>NUCLEOTIDE SEQUENCE [LARGE SCALE GENOMIC DNA]</scope>
    <source>
        <strain evidence="17">S238N-H82</strain>
        <tissue evidence="17">Testes</tissue>
    </source>
</reference>
<accession>C3Y7E9</accession>
<evidence type="ECO:0000256" key="9">
    <source>
        <dbReference type="SAM" id="MobiDB-lite"/>
    </source>
</evidence>
<dbReference type="InterPro" id="IPR008964">
    <property type="entry name" value="Invasin/intimin_cell_adhesion"/>
</dbReference>
<evidence type="ECO:0000259" key="13">
    <source>
        <dbReference type="Pfam" id="PF22967"/>
    </source>
</evidence>
<dbReference type="FunFam" id="2.60.40.1080:FF:000007">
    <property type="entry name" value="Nuclear Pore complex Protein"/>
    <property type="match status" value="1"/>
</dbReference>
<dbReference type="Pfam" id="PF22967">
    <property type="entry name" value="Ig_NUP210_1st"/>
    <property type="match status" value="1"/>
</dbReference>
<evidence type="ECO:0000256" key="7">
    <source>
        <dbReference type="ARBA" id="ARBA00023180"/>
    </source>
</evidence>
<dbReference type="Pfam" id="PF22962">
    <property type="entry name" value="Ig_NUP210_7th"/>
    <property type="match status" value="1"/>
</dbReference>
<evidence type="ECO:0000256" key="8">
    <source>
        <dbReference type="ARBA" id="ARBA00023242"/>
    </source>
</evidence>
<evidence type="ECO:0000256" key="2">
    <source>
        <dbReference type="ARBA" id="ARBA00007313"/>
    </source>
</evidence>
<feature type="domain" description="NUP210 Ig-like" evidence="11">
    <location>
        <begin position="566"/>
        <end position="647"/>
    </location>
</feature>
<dbReference type="InParanoid" id="C3Y7E9"/>
<gene>
    <name evidence="17" type="ORF">BRAFLDRAFT_82784</name>
</gene>
<evidence type="ECO:0008006" key="18">
    <source>
        <dbReference type="Google" id="ProtNLM"/>
    </source>
</evidence>
<evidence type="ECO:0000256" key="4">
    <source>
        <dbReference type="ARBA" id="ARBA00022729"/>
    </source>
</evidence>
<keyword evidence="5" id="KW-1133">Transmembrane helix</keyword>
<feature type="domain" description="NUP210 fourth Ig-like" evidence="16">
    <location>
        <begin position="273"/>
        <end position="351"/>
    </location>
</feature>
<feature type="domain" description="NUP210 Ig-like" evidence="14">
    <location>
        <begin position="119"/>
        <end position="226"/>
    </location>
</feature>
<feature type="domain" description="NUP210 Ig-like" evidence="12">
    <location>
        <begin position="235"/>
        <end position="269"/>
    </location>
</feature>
<keyword evidence="4 10" id="KW-0732">Signal</keyword>
<feature type="region of interest" description="Disordered" evidence="9">
    <location>
        <begin position="683"/>
        <end position="716"/>
    </location>
</feature>
<dbReference type="InterPro" id="IPR056897">
    <property type="entry name" value="Ig_NUP210_4th"/>
</dbReference>
<evidence type="ECO:0000259" key="12">
    <source>
        <dbReference type="Pfam" id="PF22963"/>
    </source>
</evidence>
<dbReference type="SUPFAM" id="SSF49373">
    <property type="entry name" value="Invasin/intimin cell-adhesion fragments"/>
    <property type="match status" value="1"/>
</dbReference>
<evidence type="ECO:0000256" key="6">
    <source>
        <dbReference type="ARBA" id="ARBA00023136"/>
    </source>
</evidence>
<proteinExistence type="inferred from homology"/>
<keyword evidence="7" id="KW-0325">Glycoprotein</keyword>
<feature type="signal peptide" evidence="10">
    <location>
        <begin position="1"/>
        <end position="20"/>
    </location>
</feature>
<evidence type="ECO:0000313" key="17">
    <source>
        <dbReference type="EMBL" id="EEN63777.1"/>
    </source>
</evidence>
<feature type="chain" id="PRO_5002935282" description="BIG2 domain-containing protein" evidence="10">
    <location>
        <begin position="21"/>
        <end position="716"/>
    </location>
</feature>
<comment type="similarity">
    <text evidence="2">Belongs to the NUP210 family.</text>
</comment>
<dbReference type="Gene3D" id="2.60.40.1080">
    <property type="match status" value="1"/>
</dbReference>
<dbReference type="Pfam" id="PF24991">
    <property type="entry name" value="Ig_NUP210_4th"/>
    <property type="match status" value="1"/>
</dbReference>
<evidence type="ECO:0000256" key="3">
    <source>
        <dbReference type="ARBA" id="ARBA00022692"/>
    </source>
</evidence>
<name>C3Y7E9_BRAFL</name>
<feature type="domain" description="NUP210 Ig-like" evidence="15">
    <location>
        <begin position="456"/>
        <end position="547"/>
    </location>
</feature>
<keyword evidence="8" id="KW-0539">Nucleus</keyword>
<protein>
    <recommendedName>
        <fullName evidence="18">BIG2 domain-containing protein</fullName>
    </recommendedName>
</protein>
<evidence type="ECO:0000259" key="11">
    <source>
        <dbReference type="Pfam" id="PF22962"/>
    </source>
</evidence>
<dbReference type="InterPro" id="IPR056898">
    <property type="entry name" value="Ig_NUP210_6th"/>
</dbReference>
<dbReference type="InterPro" id="IPR055096">
    <property type="entry name" value="Ig_NUP210_1st"/>
</dbReference>
<feature type="compositionally biased region" description="Basic and acidic residues" evidence="9">
    <location>
        <begin position="706"/>
        <end position="716"/>
    </location>
</feature>
<keyword evidence="3" id="KW-0812">Transmembrane</keyword>
<dbReference type="AlphaFoldDB" id="C3Y7E9"/>
<dbReference type="InterPro" id="IPR055098">
    <property type="entry name" value="Ig_NUP210_3rd"/>
</dbReference>
<dbReference type="PANTHER" id="PTHR23019">
    <property type="entry name" value="NUCLEAR PORE MEMBRANE GLYCOPROTEIN GP210-RELATED"/>
    <property type="match status" value="1"/>
</dbReference>
<comment type="subcellular location">
    <subcellularLocation>
        <location evidence="1">Nucleus membrane</location>
        <topology evidence="1">Single-pass membrane protein</topology>
    </subcellularLocation>
</comment>
<dbReference type="InterPro" id="IPR055097">
    <property type="entry name" value="Ig_NUP210_2nd"/>
</dbReference>